<dbReference type="InterPro" id="IPR042099">
    <property type="entry name" value="ANL_N_sf"/>
</dbReference>
<dbReference type="AlphaFoldDB" id="A0A0C9TAL4"/>
<dbReference type="PANTHER" id="PTHR43201">
    <property type="entry name" value="ACYL-COA SYNTHETASE"/>
    <property type="match status" value="1"/>
</dbReference>
<dbReference type="InterPro" id="IPR000873">
    <property type="entry name" value="AMP-dep_synth/lig_dom"/>
</dbReference>
<evidence type="ECO:0000313" key="3">
    <source>
        <dbReference type="EMBL" id="KIJ04291.1"/>
    </source>
</evidence>
<dbReference type="InterPro" id="IPR020845">
    <property type="entry name" value="AMP-binding_CS"/>
</dbReference>
<dbReference type="HOGENOM" id="CLU_002220_3_2_1"/>
<dbReference type="PANTHER" id="PTHR43201:SF8">
    <property type="entry name" value="ACYL-COA SYNTHETASE FAMILY MEMBER 3"/>
    <property type="match status" value="1"/>
</dbReference>
<dbReference type="OrthoDB" id="429813at2759"/>
<keyword evidence="4" id="KW-1185">Reference proteome</keyword>
<dbReference type="Gene3D" id="3.40.50.12780">
    <property type="entry name" value="N-terminal domain of ligase-like"/>
    <property type="match status" value="1"/>
</dbReference>
<sequence>MSTSISPVPEAPPLDCSFLFSDLINFHMQKNPTFPIFVYADEQAPNGTTEITFLEFGRAAHRVAHALRPARQGDEGQVVMLIAHTDAILHHAAMAGMSIAGLVPFLVSPRNSAAAVADMMKKTNCSRIVTLDHAHHDLIDGIREEIPDRELIIDELPTLTYAFPKLGNEVESDPFYPYPAAASRPDLDRPAIYIHSSGSTGFPKPIAHSYKVQIHWMKQRTIGSLHYFSASRRLGVMALPSFHFYGLTIQLYVPIATLATAVLYPPRSATDPRAPPVIPTSDNVLDTIRKTECKLLATVPTFLEQWARSQDAVEELKKLDLVFYSGGPLPEKIGDALCAAGIVIGSAYGGTEFGIPALLPDKKDVADGDWIWMRFADNIKIRWAPQGDDTYECQVLTTEDHQMAVENLPDVKGYSTLDVFVKHPTKDMWKIVGRTDDVITLASGE</sequence>
<reference evidence="3 4" key="1">
    <citation type="submission" date="2014-06" db="EMBL/GenBank/DDBJ databases">
        <authorList>
            <consortium name="DOE Joint Genome Institute"/>
            <person name="Kuo A."/>
            <person name="Kohler A."/>
            <person name="Nagy L.G."/>
            <person name="Floudas D."/>
            <person name="Copeland A."/>
            <person name="Barry K.W."/>
            <person name="Cichocki N."/>
            <person name="Veneault-Fourrey C."/>
            <person name="LaButti K."/>
            <person name="Lindquist E.A."/>
            <person name="Lipzen A."/>
            <person name="Lundell T."/>
            <person name="Morin E."/>
            <person name="Murat C."/>
            <person name="Sun H."/>
            <person name="Tunlid A."/>
            <person name="Henrissat B."/>
            <person name="Grigoriev I.V."/>
            <person name="Hibbett D.S."/>
            <person name="Martin F."/>
            <person name="Nordberg H.P."/>
            <person name="Cantor M.N."/>
            <person name="Hua S.X."/>
        </authorList>
    </citation>
    <scope>NUCLEOTIDE SEQUENCE [LARGE SCALE GENOMIC DNA]</scope>
    <source>
        <strain evidence="3 4">ATCC 200175</strain>
    </source>
</reference>
<evidence type="ECO:0000256" key="1">
    <source>
        <dbReference type="ARBA" id="ARBA00006432"/>
    </source>
</evidence>
<dbReference type="EMBL" id="KN821970">
    <property type="protein sequence ID" value="KIJ04291.1"/>
    <property type="molecule type" value="Genomic_DNA"/>
</dbReference>
<accession>A0A0C9TAL4</accession>
<feature type="domain" description="AMP-dependent synthetase/ligase" evidence="2">
    <location>
        <begin position="29"/>
        <end position="363"/>
    </location>
</feature>
<feature type="non-terminal residue" evidence="3">
    <location>
        <position position="445"/>
    </location>
</feature>
<protein>
    <recommendedName>
        <fullName evidence="2">AMP-dependent synthetase/ligase domain-containing protein</fullName>
    </recommendedName>
</protein>
<organism evidence="3 4">
    <name type="scientific">Paxillus involutus ATCC 200175</name>
    <dbReference type="NCBI Taxonomy" id="664439"/>
    <lineage>
        <taxon>Eukaryota</taxon>
        <taxon>Fungi</taxon>
        <taxon>Dikarya</taxon>
        <taxon>Basidiomycota</taxon>
        <taxon>Agaricomycotina</taxon>
        <taxon>Agaricomycetes</taxon>
        <taxon>Agaricomycetidae</taxon>
        <taxon>Boletales</taxon>
        <taxon>Paxilineae</taxon>
        <taxon>Paxillaceae</taxon>
        <taxon>Paxillus</taxon>
    </lineage>
</organism>
<dbReference type="Pfam" id="PF00501">
    <property type="entry name" value="AMP-binding"/>
    <property type="match status" value="1"/>
</dbReference>
<name>A0A0C9TAL4_PAXIN</name>
<evidence type="ECO:0000259" key="2">
    <source>
        <dbReference type="Pfam" id="PF00501"/>
    </source>
</evidence>
<feature type="non-terminal residue" evidence="3">
    <location>
        <position position="1"/>
    </location>
</feature>
<dbReference type="Proteomes" id="UP000053647">
    <property type="component" value="Unassembled WGS sequence"/>
</dbReference>
<dbReference type="SUPFAM" id="SSF56801">
    <property type="entry name" value="Acetyl-CoA synthetase-like"/>
    <property type="match status" value="1"/>
</dbReference>
<evidence type="ECO:0000313" key="4">
    <source>
        <dbReference type="Proteomes" id="UP000053647"/>
    </source>
</evidence>
<comment type="similarity">
    <text evidence="1">Belongs to the ATP-dependent AMP-binding enzyme family.</text>
</comment>
<proteinExistence type="inferred from homology"/>
<reference evidence="4" key="2">
    <citation type="submission" date="2015-01" db="EMBL/GenBank/DDBJ databases">
        <title>Evolutionary Origins and Diversification of the Mycorrhizal Mutualists.</title>
        <authorList>
            <consortium name="DOE Joint Genome Institute"/>
            <consortium name="Mycorrhizal Genomics Consortium"/>
            <person name="Kohler A."/>
            <person name="Kuo A."/>
            <person name="Nagy L.G."/>
            <person name="Floudas D."/>
            <person name="Copeland A."/>
            <person name="Barry K.W."/>
            <person name="Cichocki N."/>
            <person name="Veneault-Fourrey C."/>
            <person name="LaButti K."/>
            <person name="Lindquist E.A."/>
            <person name="Lipzen A."/>
            <person name="Lundell T."/>
            <person name="Morin E."/>
            <person name="Murat C."/>
            <person name="Riley R."/>
            <person name="Ohm R."/>
            <person name="Sun H."/>
            <person name="Tunlid A."/>
            <person name="Henrissat B."/>
            <person name="Grigoriev I.V."/>
            <person name="Hibbett D.S."/>
            <person name="Martin F."/>
        </authorList>
    </citation>
    <scope>NUCLEOTIDE SEQUENCE [LARGE SCALE GENOMIC DNA]</scope>
    <source>
        <strain evidence="4">ATCC 200175</strain>
    </source>
</reference>
<dbReference type="GO" id="GO:0006631">
    <property type="term" value="P:fatty acid metabolic process"/>
    <property type="evidence" value="ECO:0007669"/>
    <property type="project" value="TreeGrafter"/>
</dbReference>
<gene>
    <name evidence="3" type="ORF">PAXINDRAFT_94863</name>
</gene>
<dbReference type="PROSITE" id="PS00455">
    <property type="entry name" value="AMP_BINDING"/>
    <property type="match status" value="1"/>
</dbReference>
<dbReference type="GO" id="GO:0031956">
    <property type="term" value="F:medium-chain fatty acid-CoA ligase activity"/>
    <property type="evidence" value="ECO:0007669"/>
    <property type="project" value="TreeGrafter"/>
</dbReference>